<dbReference type="PANTHER" id="PTHR43483:SF3">
    <property type="entry name" value="MEMBRANE TRANSPORTER PROTEIN HI_0806-RELATED"/>
    <property type="match status" value="1"/>
</dbReference>
<feature type="transmembrane region" description="Helical" evidence="5">
    <location>
        <begin position="64"/>
        <end position="82"/>
    </location>
</feature>
<keyword evidence="4 5" id="KW-0472">Membrane</keyword>
<evidence type="ECO:0000256" key="2">
    <source>
        <dbReference type="ARBA" id="ARBA00022692"/>
    </source>
</evidence>
<dbReference type="InterPro" id="IPR002781">
    <property type="entry name" value="TM_pro_TauE-like"/>
</dbReference>
<name>A0A2S6APV0_9NOCA</name>
<dbReference type="GO" id="GO:0005886">
    <property type="term" value="C:plasma membrane"/>
    <property type="evidence" value="ECO:0007669"/>
    <property type="project" value="UniProtKB-SubCell"/>
</dbReference>
<dbReference type="Pfam" id="PF01925">
    <property type="entry name" value="TauE"/>
    <property type="match status" value="1"/>
</dbReference>
<evidence type="ECO:0000256" key="1">
    <source>
        <dbReference type="ARBA" id="ARBA00004141"/>
    </source>
</evidence>
<organism evidence="6 7">
    <name type="scientific">Nocardia nova</name>
    <dbReference type="NCBI Taxonomy" id="37330"/>
    <lineage>
        <taxon>Bacteria</taxon>
        <taxon>Bacillati</taxon>
        <taxon>Actinomycetota</taxon>
        <taxon>Actinomycetes</taxon>
        <taxon>Mycobacteriales</taxon>
        <taxon>Nocardiaceae</taxon>
        <taxon>Nocardia</taxon>
    </lineage>
</organism>
<dbReference type="Proteomes" id="UP000239874">
    <property type="component" value="Unassembled WGS sequence"/>
</dbReference>
<reference evidence="6 7" key="1">
    <citation type="submission" date="2018-02" db="EMBL/GenBank/DDBJ databases">
        <title>8 Nocardia nova and 1 Nocardia cyriacigeorgica strain used for evolution to TMP-SMX.</title>
        <authorList>
            <person name="Mehta H."/>
            <person name="Weng J."/>
            <person name="Shamoo Y."/>
        </authorList>
    </citation>
    <scope>NUCLEOTIDE SEQUENCE [LARGE SCALE GENOMIC DNA]</scope>
    <source>
        <strain evidence="6 7">MDA3139</strain>
    </source>
</reference>
<feature type="transmembrane region" description="Helical" evidence="5">
    <location>
        <begin position="258"/>
        <end position="276"/>
    </location>
</feature>
<dbReference type="AlphaFoldDB" id="A0A2S6APV0"/>
<feature type="transmembrane region" description="Helical" evidence="5">
    <location>
        <begin position="122"/>
        <end position="143"/>
    </location>
</feature>
<dbReference type="EMBL" id="PSZC01000010">
    <property type="protein sequence ID" value="PPJ37206.1"/>
    <property type="molecule type" value="Genomic_DNA"/>
</dbReference>
<comment type="subcellular location">
    <subcellularLocation>
        <location evidence="5">Cell membrane</location>
        <topology evidence="5">Multi-pass membrane protein</topology>
    </subcellularLocation>
    <subcellularLocation>
        <location evidence="1">Membrane</location>
        <topology evidence="1">Multi-pass membrane protein</topology>
    </subcellularLocation>
</comment>
<dbReference type="RefSeq" id="WP_104376377.1">
    <property type="nucleotide sequence ID" value="NZ_PSZC01000010.1"/>
</dbReference>
<protein>
    <recommendedName>
        <fullName evidence="5">Probable membrane transporter protein</fullName>
    </recommendedName>
</protein>
<feature type="transmembrane region" description="Helical" evidence="5">
    <location>
        <begin position="29"/>
        <end position="52"/>
    </location>
</feature>
<proteinExistence type="inferred from homology"/>
<keyword evidence="3 5" id="KW-1133">Transmembrane helix</keyword>
<sequence>MPHIREARCAIWGGCRDGSADGTGCGGGVAVGLTVAVLTTPVGVSGAVFLLPVQISVLGVPSPAVTPTNLLFNVVSIPGALVRFRRRGSLRSPLTRLLLIGTLPGVVAGAIIRVFLLPSAGVFKVIAATLLFPLGAWLCLRTASRDRARRPRPSTLFTAAIALVVGVVGGIYGIGGGSLLSPVLVARGAPLAEIAPAALTSTLVTSVAGAATYLVIALATGDAGIAPDWVVGGLSCGAGGLVGGYLGAHLQPLLSDRGLRVTLGGLAMATAVVYAAQTL</sequence>
<feature type="transmembrane region" description="Helical" evidence="5">
    <location>
        <begin position="94"/>
        <end position="116"/>
    </location>
</feature>
<keyword evidence="2 5" id="KW-0812">Transmembrane</keyword>
<comment type="caution">
    <text evidence="6">The sequence shown here is derived from an EMBL/GenBank/DDBJ whole genome shotgun (WGS) entry which is preliminary data.</text>
</comment>
<evidence type="ECO:0000256" key="5">
    <source>
        <dbReference type="RuleBase" id="RU363041"/>
    </source>
</evidence>
<gene>
    <name evidence="6" type="ORF">C5E45_16275</name>
</gene>
<dbReference type="OrthoDB" id="9788634at2"/>
<evidence type="ECO:0000256" key="4">
    <source>
        <dbReference type="ARBA" id="ARBA00023136"/>
    </source>
</evidence>
<feature type="transmembrane region" description="Helical" evidence="5">
    <location>
        <begin position="229"/>
        <end position="246"/>
    </location>
</feature>
<feature type="transmembrane region" description="Helical" evidence="5">
    <location>
        <begin position="155"/>
        <end position="174"/>
    </location>
</feature>
<feature type="transmembrane region" description="Helical" evidence="5">
    <location>
        <begin position="194"/>
        <end position="217"/>
    </location>
</feature>
<evidence type="ECO:0000256" key="3">
    <source>
        <dbReference type="ARBA" id="ARBA00022989"/>
    </source>
</evidence>
<dbReference type="PANTHER" id="PTHR43483">
    <property type="entry name" value="MEMBRANE TRANSPORTER PROTEIN HI_0806-RELATED"/>
    <property type="match status" value="1"/>
</dbReference>
<comment type="similarity">
    <text evidence="5">Belongs to the 4-toluene sulfonate uptake permease (TSUP) (TC 2.A.102) family.</text>
</comment>
<evidence type="ECO:0000313" key="6">
    <source>
        <dbReference type="EMBL" id="PPJ37206.1"/>
    </source>
</evidence>
<evidence type="ECO:0000313" key="7">
    <source>
        <dbReference type="Proteomes" id="UP000239874"/>
    </source>
</evidence>
<keyword evidence="5" id="KW-1003">Cell membrane</keyword>
<accession>A0A2S6APV0</accession>